<reference evidence="3" key="1">
    <citation type="submission" date="2016-04" db="EMBL/GenBank/DDBJ databases">
        <title>Comparative genomics of biotechnologically important yeasts.</title>
        <authorList>
            <consortium name="DOE Joint Genome Institute"/>
            <person name="Riley R."/>
            <person name="Haridas S."/>
            <person name="Wolfe K.H."/>
            <person name="Lopes M.R."/>
            <person name="Hittinger C.T."/>
            <person name="Goker M."/>
            <person name="Salamov A."/>
            <person name="Wisecaver J."/>
            <person name="Long T.M."/>
            <person name="Aerts A.L."/>
            <person name="Barry K."/>
            <person name="Choi C."/>
            <person name="Clum A."/>
            <person name="Coughlan A.Y."/>
            <person name="Deshpande S."/>
            <person name="Douglass A.P."/>
            <person name="Hanson S.J."/>
            <person name="Klenk H.-P."/>
            <person name="Labutti K."/>
            <person name="Lapidus A."/>
            <person name="Lindquist E."/>
            <person name="Lipzen A."/>
            <person name="Meier-Kolthoff J.P."/>
            <person name="Ohm R.A."/>
            <person name="Otillar R.P."/>
            <person name="Pangilinan J."/>
            <person name="Peng Y."/>
            <person name="Rokas A."/>
            <person name="Rosa C.A."/>
            <person name="Scheuner C."/>
            <person name="Sibirny A.A."/>
            <person name="Slot J.C."/>
            <person name="Stielow J.B."/>
            <person name="Sun H."/>
            <person name="Kurtzman C.P."/>
            <person name="Blackwell M."/>
            <person name="Grigoriev I.V."/>
            <person name="Jeffries T.W."/>
        </authorList>
    </citation>
    <scope>NUCLEOTIDE SEQUENCE [LARGE SCALE GENOMIC DNA]</scope>
    <source>
        <strain evidence="3">NRRL YB-2248</strain>
    </source>
</reference>
<dbReference type="PROSITE" id="PS50172">
    <property type="entry name" value="BRCT"/>
    <property type="match status" value="4"/>
</dbReference>
<protein>
    <recommendedName>
        <fullName evidence="1">BRCT domain-containing protein</fullName>
    </recommendedName>
</protein>
<dbReference type="GO" id="GO:1990683">
    <property type="term" value="P:DNA double-strand break attachment to nuclear envelope"/>
    <property type="evidence" value="ECO:0007669"/>
    <property type="project" value="TreeGrafter"/>
</dbReference>
<dbReference type="AlphaFoldDB" id="A0A1E4T6F2"/>
<dbReference type="Proteomes" id="UP000094801">
    <property type="component" value="Unassembled WGS sequence"/>
</dbReference>
<evidence type="ECO:0000259" key="1">
    <source>
        <dbReference type="PROSITE" id="PS50172"/>
    </source>
</evidence>
<sequence>MAQLFKDFKFLIISSADLPLDKIDLLKKKLAKAGLKGRDSITIKKDSELIPLRNNKMSFYTHIISNTIDFVDYALTEDLMIPVVKDSWVEDSINEGALLSVRCHSPDPKYFFTGIHAHCVSSIPIGDRDALYMGIESFGGSTANVIDRKLTHLIATDMDEDECMLVQKFNELSGLKVKVAIVLPQWIEDCLNLRRKLDATPYSFPNPAVASTSIAESSFDGRHLDEKDEIDIESELDKTNSNTTRTNDSFLKGKHFFLGEDLGISKSVVELTESMIRKAGGSCMIDGTVEDLKNAKSKLNCYVGKYRSGEQYITASKKLFHVGSMQWLYWMMLHERWISPYKKLLHYPIPKEGVPGMENCVLTVTNYTGDSRLYLQQLIKAMGGQFTKSLKMGLNTHLLVAKPCGQKYQAAQEWNITCVNHLWIEESFAKWELQNSEEKRYRLFPKESNLTHIIGQTPLDRSILATFSDKTPSNPEPAIKNERESELPQLEMTNSVSINSVANEPEVVQDIQTLETVQRDELSEVPDDVKVSLTPSVDEVVEVDDAQVVEKEVDEVVEVDDVQVVEKEVEKSHSEPAIVEVKDQKNINTIKPQKASSDAVKTQQKRAVEEVELHDDKENIDTKKKQKVNAKPYDLTAILTGCDDLGKSDLRLLSRMGVKIVDQPTKQLNCIIAPTILRTEKFLKSLSMSPKYIISPMFVSDVLGTADTHKKITDFESVKPDINQYKLSSVINFDSDVKVRDLFVDSSLGPESCISNLIMNSNSKLLSSLSINLSSKITGGSELIGSIIKAFGCKKCDVVDIKTSKFSRSSDGTFYLLCNADDAKLIEKFKKSIGSNKFRVVEWNWIVRCIFNTSIVSDKYIVEES</sequence>
<dbReference type="InterPro" id="IPR036420">
    <property type="entry name" value="BRCT_dom_sf"/>
</dbReference>
<dbReference type="GO" id="GO:0005634">
    <property type="term" value="C:nucleus"/>
    <property type="evidence" value="ECO:0007669"/>
    <property type="project" value="TreeGrafter"/>
</dbReference>
<gene>
    <name evidence="2" type="ORF">CANARDRAFT_26750</name>
</gene>
<dbReference type="PANTHER" id="PTHR47667">
    <property type="entry name" value="REGULATOR OF TY1 TRANSPOSITION PROTEIN 107"/>
    <property type="match status" value="1"/>
</dbReference>
<dbReference type="InterPro" id="IPR001357">
    <property type="entry name" value="BRCT_dom"/>
</dbReference>
<accession>A0A1E4T6F2</accession>
<dbReference type="STRING" id="983967.A0A1E4T6F2"/>
<dbReference type="PANTHER" id="PTHR47667:SF1">
    <property type="entry name" value="REGULATOR OF TY1 TRANSPOSITION PROTEIN 107"/>
    <property type="match status" value="1"/>
</dbReference>
<evidence type="ECO:0000313" key="2">
    <source>
        <dbReference type="EMBL" id="ODV87347.1"/>
    </source>
</evidence>
<dbReference type="GO" id="GO:0006302">
    <property type="term" value="P:double-strand break repair"/>
    <property type="evidence" value="ECO:0007669"/>
    <property type="project" value="TreeGrafter"/>
</dbReference>
<dbReference type="Pfam" id="PF16771">
    <property type="entry name" value="RTT107_BRCT_6"/>
    <property type="match status" value="1"/>
</dbReference>
<dbReference type="SMART" id="SM00292">
    <property type="entry name" value="BRCT"/>
    <property type="match status" value="4"/>
</dbReference>
<dbReference type="GO" id="GO:0035361">
    <property type="term" value="C:Cul8-RING ubiquitin ligase complex"/>
    <property type="evidence" value="ECO:0007669"/>
    <property type="project" value="TreeGrafter"/>
</dbReference>
<dbReference type="InterPro" id="IPR031906">
    <property type="entry name" value="RTT107_BRCT_6"/>
</dbReference>
<proteinExistence type="predicted"/>
<keyword evidence="3" id="KW-1185">Reference proteome</keyword>
<dbReference type="SUPFAM" id="SSF52113">
    <property type="entry name" value="BRCT domain"/>
    <property type="match status" value="3"/>
</dbReference>
<feature type="domain" description="BRCT" evidence="1">
    <location>
        <begin position="357"/>
        <end position="441"/>
    </location>
</feature>
<evidence type="ECO:0000313" key="3">
    <source>
        <dbReference type="Proteomes" id="UP000094801"/>
    </source>
</evidence>
<dbReference type="OrthoDB" id="342264at2759"/>
<dbReference type="Pfam" id="PF16770">
    <property type="entry name" value="RTT107_BRCT_5"/>
    <property type="match status" value="1"/>
</dbReference>
<dbReference type="Pfam" id="PF00533">
    <property type="entry name" value="BRCT"/>
    <property type="match status" value="1"/>
</dbReference>
<organism evidence="2 3">
    <name type="scientific">[Candida] arabinofermentans NRRL YB-2248</name>
    <dbReference type="NCBI Taxonomy" id="983967"/>
    <lineage>
        <taxon>Eukaryota</taxon>
        <taxon>Fungi</taxon>
        <taxon>Dikarya</taxon>
        <taxon>Ascomycota</taxon>
        <taxon>Saccharomycotina</taxon>
        <taxon>Pichiomycetes</taxon>
        <taxon>Pichiales</taxon>
        <taxon>Pichiaceae</taxon>
        <taxon>Ogataea</taxon>
        <taxon>Ogataea/Candida clade</taxon>
    </lineage>
</organism>
<dbReference type="Gene3D" id="3.40.50.10190">
    <property type="entry name" value="BRCT domain"/>
    <property type="match status" value="4"/>
</dbReference>
<dbReference type="EMBL" id="KV453848">
    <property type="protein sequence ID" value="ODV87347.1"/>
    <property type="molecule type" value="Genomic_DNA"/>
</dbReference>
<dbReference type="InterPro" id="IPR053036">
    <property type="entry name" value="CellCycle_DNARepair_Reg"/>
</dbReference>
<feature type="domain" description="BRCT" evidence="1">
    <location>
        <begin position="761"/>
        <end position="863"/>
    </location>
</feature>
<dbReference type="Pfam" id="PF12738">
    <property type="entry name" value="PTCB-BRCT"/>
    <property type="match status" value="1"/>
</dbReference>
<feature type="domain" description="BRCT" evidence="1">
    <location>
        <begin position="107"/>
        <end position="204"/>
    </location>
</feature>
<feature type="domain" description="BRCT" evidence="1">
    <location>
        <begin position="1"/>
        <end position="99"/>
    </location>
</feature>
<name>A0A1E4T6F2_9ASCO</name>